<accession>A0A1T1NX44</accession>
<reference evidence="1 2" key="1">
    <citation type="submission" date="2015-12" db="EMBL/GenBank/DDBJ databases">
        <authorList>
            <person name="Shamseldin A."/>
            <person name="Moawad H."/>
            <person name="Abd El-Rahim W.M."/>
            <person name="Sadowsky M.J."/>
        </authorList>
    </citation>
    <scope>NUCLEOTIDE SEQUENCE [LARGE SCALE GENOMIC DNA]</scope>
    <source>
        <strain evidence="1 2">LMG9050</strain>
    </source>
</reference>
<evidence type="ECO:0000313" key="2">
    <source>
        <dbReference type="Proteomes" id="UP000190559"/>
    </source>
</evidence>
<proteinExistence type="predicted"/>
<comment type="caution">
    <text evidence="1">The sequence shown here is derived from an EMBL/GenBank/DDBJ whole genome shotgun (WGS) entry which is preliminary data.</text>
</comment>
<evidence type="ECO:0000313" key="1">
    <source>
        <dbReference type="EMBL" id="OOW67957.1"/>
    </source>
</evidence>
<protein>
    <submittedName>
        <fullName evidence="1">Uncharacterized protein</fullName>
    </submittedName>
</protein>
<name>A0A1T1NX44_9XANT</name>
<sequence>MAAVVRTLVVPQASCRKRHAQVQASLAASNEATLVRRRWLDADDARGRDAHAEADLGRIRLADARYWPPIGVLSRSR</sequence>
<organism evidence="1 2">
    <name type="scientific">Xanthomonas axonopodis pv. melhusii</name>
    <dbReference type="NCBI Taxonomy" id="487834"/>
    <lineage>
        <taxon>Bacteria</taxon>
        <taxon>Pseudomonadati</taxon>
        <taxon>Pseudomonadota</taxon>
        <taxon>Gammaproteobacteria</taxon>
        <taxon>Lysobacterales</taxon>
        <taxon>Lysobacteraceae</taxon>
        <taxon>Xanthomonas</taxon>
    </lineage>
</organism>
<gene>
    <name evidence="1" type="ORF">Xmlh_15675</name>
</gene>
<dbReference type="AlphaFoldDB" id="A0A1T1NX44"/>
<dbReference type="EMBL" id="LOJW01000033">
    <property type="protein sequence ID" value="OOW67957.1"/>
    <property type="molecule type" value="Genomic_DNA"/>
</dbReference>
<dbReference type="Proteomes" id="UP000190559">
    <property type="component" value="Unassembled WGS sequence"/>
</dbReference>